<dbReference type="GO" id="GO:0000938">
    <property type="term" value="C:GARP complex"/>
    <property type="evidence" value="ECO:0007669"/>
    <property type="project" value="InterPro"/>
</dbReference>
<dbReference type="InterPro" id="IPR039766">
    <property type="entry name" value="Vps53"/>
</dbReference>
<dbReference type="GO" id="GO:0010008">
    <property type="term" value="C:endosome membrane"/>
    <property type="evidence" value="ECO:0007669"/>
    <property type="project" value="UniProtKB-SubCell"/>
</dbReference>
<evidence type="ECO:0000313" key="12">
    <source>
        <dbReference type="Proteomes" id="UP000054107"/>
    </source>
</evidence>
<dbReference type="PANTHER" id="PTHR12820">
    <property type="entry name" value="VACUOLAR SORTING PROTEIN 53"/>
    <property type="match status" value="1"/>
</dbReference>
<evidence type="ECO:0000256" key="5">
    <source>
        <dbReference type="ARBA" id="ARBA00023034"/>
    </source>
</evidence>
<dbReference type="GO" id="GO:0042147">
    <property type="term" value="P:retrograde transport, endosome to Golgi"/>
    <property type="evidence" value="ECO:0007669"/>
    <property type="project" value="InterPro"/>
</dbReference>
<evidence type="ECO:0000256" key="4">
    <source>
        <dbReference type="ARBA" id="ARBA00022753"/>
    </source>
</evidence>
<feature type="compositionally biased region" description="Low complexity" evidence="8">
    <location>
        <begin position="768"/>
        <end position="789"/>
    </location>
</feature>
<comment type="similarity">
    <text evidence="3">Belongs to the VPS53 family.</text>
</comment>
<dbReference type="Pfam" id="PF16854">
    <property type="entry name" value="VPS53_C"/>
    <property type="match status" value="1"/>
</dbReference>
<feature type="coiled-coil region" evidence="7">
    <location>
        <begin position="55"/>
        <end position="117"/>
    </location>
</feature>
<evidence type="ECO:0000256" key="8">
    <source>
        <dbReference type="SAM" id="MobiDB-lite"/>
    </source>
</evidence>
<evidence type="ECO:0000256" key="3">
    <source>
        <dbReference type="ARBA" id="ARBA00008628"/>
    </source>
</evidence>
<dbReference type="Gene3D" id="1.10.357.110">
    <property type="entry name" value="Vacuolar protein sorting-associated protein 53, C-terminus"/>
    <property type="match status" value="1"/>
</dbReference>
<dbReference type="EMBL" id="LN733683">
    <property type="protein sequence ID" value="CEP17475.1"/>
    <property type="molecule type" value="Genomic_DNA"/>
</dbReference>
<keyword evidence="12" id="KW-1185">Reference proteome</keyword>
<accession>A0A0B7NPQ0</accession>
<dbReference type="InterPro" id="IPR031745">
    <property type="entry name" value="Vps53_C"/>
</dbReference>
<evidence type="ECO:0000259" key="10">
    <source>
        <dbReference type="Pfam" id="PF16854"/>
    </source>
</evidence>
<feature type="domain" description="Vps53 N-terminal" evidence="9">
    <location>
        <begin position="30"/>
        <end position="384"/>
    </location>
</feature>
<evidence type="ECO:0000256" key="7">
    <source>
        <dbReference type="SAM" id="Coils"/>
    </source>
</evidence>
<keyword evidence="5" id="KW-0333">Golgi apparatus</keyword>
<reference evidence="11 12" key="1">
    <citation type="submission" date="2014-09" db="EMBL/GenBank/DDBJ databases">
        <authorList>
            <person name="Ellenberger Sabrina"/>
        </authorList>
    </citation>
    <scope>NUCLEOTIDE SEQUENCE [LARGE SCALE GENOMIC DNA]</scope>
    <source>
        <strain evidence="11 12">CBS 412.66</strain>
    </source>
</reference>
<dbReference type="InterPro" id="IPR038260">
    <property type="entry name" value="Vps53_C_sf"/>
</dbReference>
<sequence>MNKESLVKVSPHLETKALSILNVKSPLDSPDFDPTQYLNKLFPTEQALASVDGVLDKLQVKIDQMSQEAERLTDTQFNKGAPEGNKDLDKAKEAIQIQDIKSKAAQSESMVQEITQDVKSLDYAKRHLTHSVTVLKRLQMLVTAVDQLETMSKNKQYKESAQLLQAVIQLMLHFKTYKSVPQIAQLSDRITALKKHLETCVTRELEAGFNQGGQLVGQSWLLHDACLVANVLGEPTRYVDLQLVNYRQIFRPMEEVSQLDNVSRRYAFLKRILKVCDDEHAEIFPTSWAVSARVCEKFCEYTKSDLDSVMKNNPCDVKDLLKALQLTIEFEGQLNKRYCKDEDTKERVFNFEKSISMAFQPYLYIYINAEDATIASMIDSYAQSDMKANEEDDGTMAVLPSSTDLFYFYRETLAQCAKFSTGKALFDLCQLFSKHLDAYCNQIILGGLAKNEKKAVAVDHFRFASLALNTADYCCMTTSQLEEKLKEKVDDDYQAKVDLQAVKENFMRAISTCIDAVIKSLESAFEPHMVQMTRLPWGTMDSVGDQSDYVSLMLDIIKRNLTVVGRIIANRRYFRTLSDRFAEVFITKYLVQIFKCKPISEIGAEQLLLDTHSIKTLFMDIPSMGLSDGTMSVPSSYSRIVNKGIFKVEAVLKTVMSPTEPSEGYVENYLLLVGDKSVATFTKLLELKGIRKPEQASLLDMFHKRIPHHDNLVENSNLLPIEVLQQSVNGSSAISGGGGVGGTIPNSITTSISTIASTAASNFNNTSAFRTNTNSPNTNSLPNLLSSPTEGGGGTRGRLNENFRKLVMTGMAFRKDLQERRDHQSSAATEKKQ</sequence>
<comment type="subcellular location">
    <subcellularLocation>
        <location evidence="2">Endosome membrane</location>
        <topology evidence="2">Peripheral membrane protein</topology>
    </subcellularLocation>
    <subcellularLocation>
        <location evidence="1">Golgi apparatus</location>
        <location evidence="1">trans-Golgi network membrane</location>
        <topology evidence="1">Peripheral membrane protein</topology>
    </subcellularLocation>
</comment>
<evidence type="ECO:0000256" key="1">
    <source>
        <dbReference type="ARBA" id="ARBA00004150"/>
    </source>
</evidence>
<keyword evidence="4" id="KW-0967">Endosome</keyword>
<evidence type="ECO:0000256" key="2">
    <source>
        <dbReference type="ARBA" id="ARBA00004481"/>
    </source>
</evidence>
<dbReference type="PANTHER" id="PTHR12820:SF0">
    <property type="entry name" value="VACUOLAR PROTEIN SORTING-ASSOCIATED PROTEIN 53 HOMOLOG"/>
    <property type="match status" value="1"/>
</dbReference>
<evidence type="ECO:0000256" key="6">
    <source>
        <dbReference type="ARBA" id="ARBA00023136"/>
    </source>
</evidence>
<organism evidence="11 12">
    <name type="scientific">Parasitella parasitica</name>
    <dbReference type="NCBI Taxonomy" id="35722"/>
    <lineage>
        <taxon>Eukaryota</taxon>
        <taxon>Fungi</taxon>
        <taxon>Fungi incertae sedis</taxon>
        <taxon>Mucoromycota</taxon>
        <taxon>Mucoromycotina</taxon>
        <taxon>Mucoromycetes</taxon>
        <taxon>Mucorales</taxon>
        <taxon>Mucorineae</taxon>
        <taxon>Mucoraceae</taxon>
        <taxon>Parasitella</taxon>
    </lineage>
</organism>
<feature type="region of interest" description="Disordered" evidence="8">
    <location>
        <begin position="768"/>
        <end position="798"/>
    </location>
</feature>
<dbReference type="OrthoDB" id="10261632at2759"/>
<feature type="region of interest" description="Disordered" evidence="8">
    <location>
        <begin position="814"/>
        <end position="833"/>
    </location>
</feature>
<dbReference type="Proteomes" id="UP000054107">
    <property type="component" value="Unassembled WGS sequence"/>
</dbReference>
<evidence type="ECO:0000313" key="11">
    <source>
        <dbReference type="EMBL" id="CEP17475.1"/>
    </source>
</evidence>
<name>A0A0B7NPQ0_9FUNG</name>
<keyword evidence="6" id="KW-0472">Membrane</keyword>
<dbReference type="Pfam" id="PF04100">
    <property type="entry name" value="Vps53_N"/>
    <property type="match status" value="1"/>
</dbReference>
<feature type="domain" description="Vps53 C-terminal" evidence="10">
    <location>
        <begin position="605"/>
        <end position="690"/>
    </location>
</feature>
<dbReference type="GO" id="GO:0005829">
    <property type="term" value="C:cytosol"/>
    <property type="evidence" value="ECO:0007669"/>
    <property type="project" value="GOC"/>
</dbReference>
<evidence type="ECO:0000259" key="9">
    <source>
        <dbReference type="Pfam" id="PF04100"/>
    </source>
</evidence>
<dbReference type="STRING" id="35722.A0A0B7NPQ0"/>
<gene>
    <name evidence="11" type="primary">PARPA_11772.1 scaffold 44586</name>
</gene>
<protein>
    <submittedName>
        <fullName evidence="11">Uncharacterized protein</fullName>
    </submittedName>
</protein>
<dbReference type="AlphaFoldDB" id="A0A0B7NPQ0"/>
<proteinExistence type="inferred from homology"/>
<dbReference type="InterPro" id="IPR007234">
    <property type="entry name" value="Vps53_N"/>
</dbReference>
<keyword evidence="7" id="KW-0175">Coiled coil</keyword>